<dbReference type="InterPro" id="IPR016032">
    <property type="entry name" value="Sig_transdc_resp-reg_C-effctor"/>
</dbReference>
<dbReference type="PANTHER" id="PTHR35807:SF1">
    <property type="entry name" value="TRANSCRIPTIONAL REGULATOR REDD"/>
    <property type="match status" value="1"/>
</dbReference>
<evidence type="ECO:0000313" key="11">
    <source>
        <dbReference type="Proteomes" id="UP000638560"/>
    </source>
</evidence>
<reference evidence="10 11" key="1">
    <citation type="submission" date="2020-11" db="EMBL/GenBank/DDBJ databases">
        <title>A novel isolate from a Black sea contaminated sediment with potential to produce alkanes: Plantactinospora alkalitolerans sp. nov.</title>
        <authorList>
            <person name="Carro L."/>
            <person name="Veyisoglu A."/>
            <person name="Guven K."/>
            <person name="Schumann P."/>
            <person name="Klenk H.-P."/>
            <person name="Sahin N."/>
        </authorList>
    </citation>
    <scope>NUCLEOTIDE SEQUENCE [LARGE SCALE GENOMIC DNA]</scope>
    <source>
        <strain evidence="10 11">S1510</strain>
    </source>
</reference>
<dbReference type="Gene3D" id="3.40.50.300">
    <property type="entry name" value="P-loop containing nucleotide triphosphate hydrolases"/>
    <property type="match status" value="1"/>
</dbReference>
<dbReference type="InterPro" id="IPR005158">
    <property type="entry name" value="BTAD"/>
</dbReference>
<dbReference type="SMART" id="SM00530">
    <property type="entry name" value="HTH_XRE"/>
    <property type="match status" value="1"/>
</dbReference>
<keyword evidence="4" id="KW-0804">Transcription</keyword>
<dbReference type="SUPFAM" id="SSF48452">
    <property type="entry name" value="TPR-like"/>
    <property type="match status" value="3"/>
</dbReference>
<proteinExistence type="inferred from homology"/>
<feature type="DNA-binding region" description="OmpR/PhoB-type" evidence="6">
    <location>
        <begin position="64"/>
        <end position="167"/>
    </location>
</feature>
<evidence type="ECO:0000256" key="1">
    <source>
        <dbReference type="ARBA" id="ARBA00005820"/>
    </source>
</evidence>
<dbReference type="SUPFAM" id="SSF46894">
    <property type="entry name" value="C-terminal effector domain of the bipartite response regulators"/>
    <property type="match status" value="1"/>
</dbReference>
<dbReference type="SUPFAM" id="SSF47413">
    <property type="entry name" value="lambda repressor-like DNA-binding domains"/>
    <property type="match status" value="1"/>
</dbReference>
<evidence type="ECO:0000259" key="9">
    <source>
        <dbReference type="PROSITE" id="PS51755"/>
    </source>
</evidence>
<dbReference type="Pfam" id="PF13424">
    <property type="entry name" value="TPR_12"/>
    <property type="match status" value="2"/>
</dbReference>
<evidence type="ECO:0000256" key="5">
    <source>
        <dbReference type="PROSITE-ProRule" id="PRU00339"/>
    </source>
</evidence>
<dbReference type="Pfam" id="PF03704">
    <property type="entry name" value="BTAD"/>
    <property type="match status" value="1"/>
</dbReference>
<dbReference type="PANTHER" id="PTHR35807">
    <property type="entry name" value="TRANSCRIPTIONAL REGULATOR REDD-RELATED"/>
    <property type="match status" value="1"/>
</dbReference>
<dbReference type="SMART" id="SM00028">
    <property type="entry name" value="TPR"/>
    <property type="match status" value="6"/>
</dbReference>
<evidence type="ECO:0000313" key="10">
    <source>
        <dbReference type="EMBL" id="MBF9133174.1"/>
    </source>
</evidence>
<dbReference type="InterPro" id="IPR001867">
    <property type="entry name" value="OmpR/PhoB-type_DNA-bd"/>
</dbReference>
<dbReference type="InterPro" id="IPR027417">
    <property type="entry name" value="P-loop_NTPase"/>
</dbReference>
<dbReference type="PROSITE" id="PS50005">
    <property type="entry name" value="TPR"/>
    <property type="match status" value="1"/>
</dbReference>
<evidence type="ECO:0000256" key="3">
    <source>
        <dbReference type="ARBA" id="ARBA00023125"/>
    </source>
</evidence>
<feature type="repeat" description="TPR" evidence="5">
    <location>
        <begin position="821"/>
        <end position="854"/>
    </location>
</feature>
<accession>A0ABS0H3Z4</accession>
<dbReference type="Gene3D" id="1.10.260.40">
    <property type="entry name" value="lambda repressor-like DNA-binding domains"/>
    <property type="match status" value="1"/>
</dbReference>
<evidence type="ECO:0000259" key="8">
    <source>
        <dbReference type="PROSITE" id="PS50943"/>
    </source>
</evidence>
<dbReference type="Gene3D" id="1.25.40.10">
    <property type="entry name" value="Tetratricopeptide repeat domain"/>
    <property type="match status" value="3"/>
</dbReference>
<dbReference type="InterPro" id="IPR010982">
    <property type="entry name" value="Lambda_DNA-bd_dom_sf"/>
</dbReference>
<dbReference type="EMBL" id="JADPUN010000260">
    <property type="protein sequence ID" value="MBF9133174.1"/>
    <property type="molecule type" value="Genomic_DNA"/>
</dbReference>
<dbReference type="InterPro" id="IPR051677">
    <property type="entry name" value="AfsR-DnrI-RedD_regulator"/>
</dbReference>
<dbReference type="InterPro" id="IPR036388">
    <property type="entry name" value="WH-like_DNA-bd_sf"/>
</dbReference>
<name>A0ABS0H3Z4_9ACTN</name>
<dbReference type="CDD" id="cd00383">
    <property type="entry name" value="trans_reg_C"/>
    <property type="match status" value="1"/>
</dbReference>
<dbReference type="PROSITE" id="PS50943">
    <property type="entry name" value="HTH_CROC1"/>
    <property type="match status" value="1"/>
</dbReference>
<protein>
    <submittedName>
        <fullName evidence="10">Tetratricopeptide repeat protein</fullName>
    </submittedName>
</protein>
<dbReference type="InterPro" id="IPR002182">
    <property type="entry name" value="NB-ARC"/>
</dbReference>
<gene>
    <name evidence="10" type="ORF">I0C86_30055</name>
</gene>
<dbReference type="InterPro" id="IPR019734">
    <property type="entry name" value="TPR_rpt"/>
</dbReference>
<keyword evidence="3 6" id="KW-0238">DNA-binding</keyword>
<dbReference type="Gene3D" id="1.10.10.10">
    <property type="entry name" value="Winged helix-like DNA-binding domain superfamily/Winged helix DNA-binding domain"/>
    <property type="match status" value="1"/>
</dbReference>
<dbReference type="SMART" id="SM00862">
    <property type="entry name" value="Trans_reg_C"/>
    <property type="match status" value="1"/>
</dbReference>
<keyword evidence="11" id="KW-1185">Reference proteome</keyword>
<dbReference type="SMART" id="SM01043">
    <property type="entry name" value="BTAD"/>
    <property type="match status" value="1"/>
</dbReference>
<organism evidence="10 11">
    <name type="scientific">Plantactinospora alkalitolerans</name>
    <dbReference type="NCBI Taxonomy" id="2789879"/>
    <lineage>
        <taxon>Bacteria</taxon>
        <taxon>Bacillati</taxon>
        <taxon>Actinomycetota</taxon>
        <taxon>Actinomycetes</taxon>
        <taxon>Micromonosporales</taxon>
        <taxon>Micromonosporaceae</taxon>
        <taxon>Plantactinospora</taxon>
    </lineage>
</organism>
<feature type="domain" description="HTH cro/C1-type" evidence="8">
    <location>
        <begin position="2"/>
        <end position="51"/>
    </location>
</feature>
<dbReference type="Proteomes" id="UP000638560">
    <property type="component" value="Unassembled WGS sequence"/>
</dbReference>
<dbReference type="InterPro" id="IPR011990">
    <property type="entry name" value="TPR-like_helical_dom_sf"/>
</dbReference>
<evidence type="ECO:0000256" key="7">
    <source>
        <dbReference type="SAM" id="MobiDB-lite"/>
    </source>
</evidence>
<dbReference type="CDD" id="cd00093">
    <property type="entry name" value="HTH_XRE"/>
    <property type="match status" value="1"/>
</dbReference>
<dbReference type="Pfam" id="PF13560">
    <property type="entry name" value="HTH_31"/>
    <property type="match status" value="1"/>
</dbReference>
<comment type="similarity">
    <text evidence="1">Belongs to the AfsR/DnrI/RedD regulatory family.</text>
</comment>
<evidence type="ECO:0000256" key="6">
    <source>
        <dbReference type="PROSITE-ProRule" id="PRU01091"/>
    </source>
</evidence>
<sequence>MSRGLTQADLADQAGVSVGVVRDLEQGRSGRPRARSLQALADVLNLRQDDRKRMKQLARPPRRERVDAAGPAQISILGPLLVTRAGQPVNLNAGRHRIVLARLALTPGRPVSRDELIHLLWEDCPPPSAANVVQTHVSRLRRLLEPKLQQNRPPIVTLVSGGYQLQVDGDQLDLFGYRSRLAEAGSSTLPPQRAFDLLLDALNMWRSDDAAEDVPELCGDPLITALAEERVEIAVRLARLGEVVHQLRQVLPLLRRLAGRHLWHESLHARLVVALAAAGQQAAAIAAFDSIRQRLAEELGIDPGAELIEARQAVLNGQVDRRGGTGVGSTGDVTPRQAPAPPSDFCGRVNELHRLERALRYPRAGATAVCVVSGMAGVGKTSLALKAAWGVRRDFPDGQLYIDLRGNDDRPVTVAYALARLLRALGVEVRAIPADEDEAAGLYRSVLSNRRILIVLDNAYNAAQIRLLLPGPGRSAVLVTSRNQCEELDDAITTLLPVFEPDEALELLEVKLGAARVHAERKEAEALVDACGRLPIAVRLMAGRLTGRGGGMIADVLRRLTDERSRLEQLSLGDSTITSSFAISCRDLPPLAAEVFRTAALIPGGSFSVAAVAALLGSDQRLVRPALDHLAAENMLQPGKVDHYRYHDLLRLYAVRAGELQQTPHDRIAALGRLYAWYLAWTASAMTLVYADMVRLPIDVDLTEAQFPDLDAAMAWLNAEAGNLVAAIEAAPVDGHRARSWQLADQLRGYFFTSGDVVAWLASGSAGLAAAEAAGDVRAEAAMHQTIGQAHWAAGKHHLAAHAYRRGIAAAQNSGWLVGEAYLSHNLGLVQAELGHLDEAQELYRRALDLGTGPEFDHIRAVTLNDLATMCHERGQLSEAVGHLQAAQRLNEKSARHPSAIANRHNMAMILRQLEDFETARAHFDAALEHHRRTGSTLRELSVLDELSQLDRQRNEWVSAVNNATEALRLARQQRNLRAEAAILNTLGYALLGSRAVIDARARFTESLSISRDNGFQYFECQAGIGLAEAILSGGVAGDAYRTAMDALQIATRNTYRALHVDALIVQAKAAIWLGETDTAAQHCRAVRDLLRTTHLPDRMRECDALEVRIGQLVMVP</sequence>
<dbReference type="Pfam" id="PF00931">
    <property type="entry name" value="NB-ARC"/>
    <property type="match status" value="1"/>
</dbReference>
<evidence type="ECO:0000256" key="2">
    <source>
        <dbReference type="ARBA" id="ARBA00023015"/>
    </source>
</evidence>
<feature type="region of interest" description="Disordered" evidence="7">
    <location>
        <begin position="319"/>
        <end position="342"/>
    </location>
</feature>
<evidence type="ECO:0000256" key="4">
    <source>
        <dbReference type="ARBA" id="ARBA00023163"/>
    </source>
</evidence>
<feature type="domain" description="OmpR/PhoB-type" evidence="9">
    <location>
        <begin position="64"/>
        <end position="167"/>
    </location>
</feature>
<dbReference type="InterPro" id="IPR001387">
    <property type="entry name" value="Cro/C1-type_HTH"/>
</dbReference>
<keyword evidence="5" id="KW-0802">TPR repeat</keyword>
<dbReference type="PRINTS" id="PR00364">
    <property type="entry name" value="DISEASERSIST"/>
</dbReference>
<keyword evidence="2" id="KW-0805">Transcription regulation</keyword>
<dbReference type="PROSITE" id="PS51755">
    <property type="entry name" value="OMPR_PHOB"/>
    <property type="match status" value="1"/>
</dbReference>
<comment type="caution">
    <text evidence="10">The sequence shown here is derived from an EMBL/GenBank/DDBJ whole genome shotgun (WGS) entry which is preliminary data.</text>
</comment>
<dbReference type="Pfam" id="PF00486">
    <property type="entry name" value="Trans_reg_C"/>
    <property type="match status" value="1"/>
</dbReference>
<dbReference type="SUPFAM" id="SSF52540">
    <property type="entry name" value="P-loop containing nucleoside triphosphate hydrolases"/>
    <property type="match status" value="1"/>
</dbReference>